<feature type="binding site" evidence="13 14">
    <location>
        <position position="155"/>
    </location>
    <ligand>
        <name>[2Fe-2S] cluster</name>
        <dbReference type="ChEBI" id="CHEBI:190135"/>
    </ligand>
</feature>
<comment type="cofactor">
    <cofactor evidence="14">
        <name>[2Fe-2S] cluster</name>
        <dbReference type="ChEBI" id="CHEBI:190135"/>
    </cofactor>
    <text evidence="14">Binds 1 [2Fe-2S] cluster. The cluster is coordinated with 3 cysteines and 1 arginine.</text>
</comment>
<evidence type="ECO:0000256" key="7">
    <source>
        <dbReference type="ARBA" id="ARBA00022714"/>
    </source>
</evidence>
<evidence type="ECO:0000256" key="8">
    <source>
        <dbReference type="ARBA" id="ARBA00022723"/>
    </source>
</evidence>
<comment type="pathway">
    <text evidence="1 13">Cofactor biosynthesis; biotin biosynthesis; biotin from 7,8-diaminononanoate: step 2/2.</text>
</comment>
<dbReference type="NCBIfam" id="TIGR00433">
    <property type="entry name" value="bioB"/>
    <property type="match status" value="1"/>
</dbReference>
<dbReference type="GO" id="GO:0051537">
    <property type="term" value="F:2 iron, 2 sulfur cluster binding"/>
    <property type="evidence" value="ECO:0007669"/>
    <property type="project" value="UniProtKB-KW"/>
</dbReference>
<comment type="similarity">
    <text evidence="2 13">Belongs to the radical SAM superfamily. Biotin synthase family.</text>
</comment>
<dbReference type="PANTHER" id="PTHR22976:SF2">
    <property type="entry name" value="BIOTIN SYNTHASE, MITOCHONDRIAL"/>
    <property type="match status" value="1"/>
</dbReference>
<dbReference type="SFLD" id="SFLDG01060">
    <property type="entry name" value="BATS_domain_containing"/>
    <property type="match status" value="1"/>
</dbReference>
<gene>
    <name evidence="13" type="primary">bioB</name>
    <name evidence="16" type="ORF">CQA62_01990</name>
</gene>
<proteinExistence type="inferred from homology"/>
<evidence type="ECO:0000256" key="2">
    <source>
        <dbReference type="ARBA" id="ARBA00010765"/>
    </source>
</evidence>
<feature type="binding site" evidence="13 14">
    <location>
        <position position="18"/>
    </location>
    <ligand>
        <name>[4Fe-4S] cluster</name>
        <dbReference type="ChEBI" id="CHEBI:49883"/>
        <note>4Fe-4S-S-AdoMet</note>
    </ligand>
</feature>
<dbReference type="NCBIfam" id="NF006308">
    <property type="entry name" value="PRK08508.1"/>
    <property type="match status" value="1"/>
</dbReference>
<comment type="subunit">
    <text evidence="13">Homodimer.</text>
</comment>
<dbReference type="SFLD" id="SFLDG01082">
    <property type="entry name" value="B12-binding_domain_containing"/>
    <property type="match status" value="1"/>
</dbReference>
<dbReference type="GO" id="GO:0005506">
    <property type="term" value="F:iron ion binding"/>
    <property type="evidence" value="ECO:0007669"/>
    <property type="project" value="UniProtKB-UniRule"/>
</dbReference>
<keyword evidence="11 13" id="KW-0411">Iron-sulfur</keyword>
<comment type="caution">
    <text evidence="13">Lacks conserved residue(s) required for the propagation of feature annotation.</text>
</comment>
<dbReference type="Pfam" id="PF06968">
    <property type="entry name" value="BATS"/>
    <property type="match status" value="1"/>
</dbReference>
<evidence type="ECO:0000256" key="5">
    <source>
        <dbReference type="ARBA" id="ARBA00022679"/>
    </source>
</evidence>
<evidence type="ECO:0000256" key="13">
    <source>
        <dbReference type="HAMAP-Rule" id="MF_01694"/>
    </source>
</evidence>
<dbReference type="PROSITE" id="PS51257">
    <property type="entry name" value="PROKAR_LIPOPROTEIN"/>
    <property type="match status" value="1"/>
</dbReference>
<dbReference type="GO" id="GO:0004076">
    <property type="term" value="F:biotin synthase activity"/>
    <property type="evidence" value="ECO:0007669"/>
    <property type="project" value="UniProtKB-UniRule"/>
</dbReference>
<dbReference type="SMART" id="SM00729">
    <property type="entry name" value="Elp3"/>
    <property type="match status" value="1"/>
</dbReference>
<evidence type="ECO:0000256" key="14">
    <source>
        <dbReference type="PIRSR" id="PIRSR001619-1"/>
    </source>
</evidence>
<evidence type="ECO:0000256" key="4">
    <source>
        <dbReference type="ARBA" id="ARBA00022485"/>
    </source>
</evidence>
<dbReference type="GO" id="GO:0051539">
    <property type="term" value="F:4 iron, 4 sulfur cluster binding"/>
    <property type="evidence" value="ECO:0007669"/>
    <property type="project" value="UniProtKB-KW"/>
</dbReference>
<organism evidence="16 17">
    <name type="scientific">Helicobacter cholecystus</name>
    <dbReference type="NCBI Taxonomy" id="45498"/>
    <lineage>
        <taxon>Bacteria</taxon>
        <taxon>Pseudomonadati</taxon>
        <taxon>Campylobacterota</taxon>
        <taxon>Epsilonproteobacteria</taxon>
        <taxon>Campylobacterales</taxon>
        <taxon>Helicobacteraceae</taxon>
        <taxon>Helicobacter</taxon>
    </lineage>
</organism>
<evidence type="ECO:0000256" key="6">
    <source>
        <dbReference type="ARBA" id="ARBA00022691"/>
    </source>
</evidence>
<evidence type="ECO:0000256" key="1">
    <source>
        <dbReference type="ARBA" id="ARBA00004942"/>
    </source>
</evidence>
<keyword evidence="8 13" id="KW-0479">Metal-binding</keyword>
<keyword evidence="6 13" id="KW-0949">S-adenosyl-L-methionine</keyword>
<evidence type="ECO:0000256" key="11">
    <source>
        <dbReference type="ARBA" id="ARBA00023014"/>
    </source>
</evidence>
<dbReference type="SMART" id="SM00876">
    <property type="entry name" value="BATS"/>
    <property type="match status" value="1"/>
</dbReference>
<dbReference type="PROSITE" id="PS51918">
    <property type="entry name" value="RADICAL_SAM"/>
    <property type="match status" value="1"/>
</dbReference>
<dbReference type="EMBL" id="NXLU01000002">
    <property type="protein sequence ID" value="RDU69703.1"/>
    <property type="molecule type" value="Genomic_DNA"/>
</dbReference>
<dbReference type="SFLD" id="SFLDS00029">
    <property type="entry name" value="Radical_SAM"/>
    <property type="match status" value="1"/>
</dbReference>
<name>A0A3D8IXB2_9HELI</name>
<evidence type="ECO:0000259" key="15">
    <source>
        <dbReference type="PROSITE" id="PS51918"/>
    </source>
</evidence>
<feature type="binding site" evidence="13 14">
    <location>
        <position position="22"/>
    </location>
    <ligand>
        <name>[4Fe-4S] cluster</name>
        <dbReference type="ChEBI" id="CHEBI:49883"/>
        <note>4Fe-4S-S-AdoMet</note>
    </ligand>
</feature>
<sequence length="298" mass="33286">MNKDIFLCSISNVSSGGCSEDCAYCTQSAKYDTGVARYKYKDIQEVIKEARELKKYGMVGFCLVTSGRGLDERKCDYIASLAQGIKKEISDIHLIACCGRADLDQLKYLKQNGIDSYNHNLETAQKFFSKICTTHTWEERFETCENALRADLGLCSGGIFGLGESWGDRIELLKALRELSPHSMPINFFIPNPHLPLKQDKLSVQEALECITLSREYLPRARLMIAGGREVVFGENQKCMFDAGIDAIVLGNYLTTLGESPKRDLNMLESYGLGVIEAKRGVSLLEGYGLRVAKECRE</sequence>
<keyword evidence="9 13" id="KW-0093">Biotin biosynthesis</keyword>
<dbReference type="CDD" id="cd01335">
    <property type="entry name" value="Radical_SAM"/>
    <property type="match status" value="1"/>
</dbReference>
<keyword evidence="4 13" id="KW-0004">4Fe-4S</keyword>
<dbReference type="InterPro" id="IPR058240">
    <property type="entry name" value="rSAM_sf"/>
</dbReference>
<dbReference type="InterPro" id="IPR007197">
    <property type="entry name" value="rSAM"/>
</dbReference>
<keyword evidence="17" id="KW-1185">Reference proteome</keyword>
<dbReference type="SFLD" id="SFLDG01278">
    <property type="entry name" value="biotin_synthase_like"/>
    <property type="match status" value="1"/>
</dbReference>
<evidence type="ECO:0000256" key="12">
    <source>
        <dbReference type="ARBA" id="ARBA00051157"/>
    </source>
</evidence>
<dbReference type="InterPro" id="IPR002684">
    <property type="entry name" value="Biotin_synth/BioAB"/>
</dbReference>
<keyword evidence="5 13" id="KW-0808">Transferase</keyword>
<comment type="caution">
    <text evidence="16">The sequence shown here is derived from an EMBL/GenBank/DDBJ whole genome shotgun (WGS) entry which is preliminary data.</text>
</comment>
<comment type="function">
    <text evidence="13">Catalyzes the conversion of dethiobiotin (DTB) to biotin by the insertion of a sulfur atom into dethiobiotin via a radical-based mechanism.</text>
</comment>
<feature type="binding site" evidence="13 14">
    <location>
        <position position="25"/>
    </location>
    <ligand>
        <name>[4Fe-4S] cluster</name>
        <dbReference type="ChEBI" id="CHEBI:49883"/>
        <note>4Fe-4S-S-AdoMet</note>
    </ligand>
</feature>
<feature type="domain" description="Radical SAM core" evidence="15">
    <location>
        <begin position="1"/>
        <end position="229"/>
    </location>
</feature>
<evidence type="ECO:0000256" key="10">
    <source>
        <dbReference type="ARBA" id="ARBA00023004"/>
    </source>
</evidence>
<comment type="cofactor">
    <cofactor evidence="13">
        <name>[2Fe-2S] cluster</name>
        <dbReference type="ChEBI" id="CHEBI:190135"/>
    </cofactor>
    <text evidence="13">Binds 1 [2Fe-2S] cluster. The cluster is coordinated with 3 cysteines and 1 arginine.</text>
</comment>
<dbReference type="SUPFAM" id="SSF102114">
    <property type="entry name" value="Radical SAM enzymes"/>
    <property type="match status" value="1"/>
</dbReference>
<dbReference type="OrthoDB" id="9786826at2"/>
<evidence type="ECO:0000313" key="17">
    <source>
        <dbReference type="Proteomes" id="UP000257067"/>
    </source>
</evidence>
<comment type="catalytic activity">
    <reaction evidence="12 13">
        <text>(4R,5S)-dethiobiotin + (sulfur carrier)-SH + 2 reduced [2Fe-2S]-[ferredoxin] + 2 S-adenosyl-L-methionine = (sulfur carrier)-H + biotin + 2 5'-deoxyadenosine + 2 L-methionine + 2 oxidized [2Fe-2S]-[ferredoxin]</text>
        <dbReference type="Rhea" id="RHEA:22060"/>
        <dbReference type="Rhea" id="RHEA-COMP:10000"/>
        <dbReference type="Rhea" id="RHEA-COMP:10001"/>
        <dbReference type="Rhea" id="RHEA-COMP:14737"/>
        <dbReference type="Rhea" id="RHEA-COMP:14739"/>
        <dbReference type="ChEBI" id="CHEBI:17319"/>
        <dbReference type="ChEBI" id="CHEBI:29917"/>
        <dbReference type="ChEBI" id="CHEBI:33737"/>
        <dbReference type="ChEBI" id="CHEBI:33738"/>
        <dbReference type="ChEBI" id="CHEBI:57586"/>
        <dbReference type="ChEBI" id="CHEBI:57844"/>
        <dbReference type="ChEBI" id="CHEBI:59789"/>
        <dbReference type="ChEBI" id="CHEBI:64428"/>
        <dbReference type="ChEBI" id="CHEBI:149473"/>
        <dbReference type="EC" id="2.8.1.6"/>
    </reaction>
</comment>
<protein>
    <recommendedName>
        <fullName evidence="3 13">Biotin synthase</fullName>
        <ecNumber evidence="3 13">2.8.1.6</ecNumber>
    </recommendedName>
</protein>
<dbReference type="InterPro" id="IPR024177">
    <property type="entry name" value="Biotin_synthase"/>
</dbReference>
<dbReference type="InterPro" id="IPR013785">
    <property type="entry name" value="Aldolase_TIM"/>
</dbReference>
<dbReference type="GO" id="GO:0009102">
    <property type="term" value="P:biotin biosynthetic process"/>
    <property type="evidence" value="ECO:0007669"/>
    <property type="project" value="UniProtKB-UniRule"/>
</dbReference>
<accession>A0A3D8IXB2</accession>
<reference evidence="16 17" key="1">
    <citation type="submission" date="2018-04" db="EMBL/GenBank/DDBJ databases">
        <title>Novel Campyloabacter and Helicobacter Species and Strains.</title>
        <authorList>
            <person name="Mannion A.J."/>
            <person name="Shen Z."/>
            <person name="Fox J.G."/>
        </authorList>
    </citation>
    <scope>NUCLEOTIDE SEQUENCE [LARGE SCALE GENOMIC DNA]</scope>
    <source>
        <strain evidence="16 17">ATCC 700242</strain>
    </source>
</reference>
<dbReference type="HAMAP" id="MF_01694">
    <property type="entry name" value="BioB"/>
    <property type="match status" value="1"/>
</dbReference>
<keyword evidence="7 13" id="KW-0001">2Fe-2S</keyword>
<dbReference type="Proteomes" id="UP000257067">
    <property type="component" value="Unassembled WGS sequence"/>
</dbReference>
<dbReference type="EC" id="2.8.1.6" evidence="3 13"/>
<dbReference type="PIRSF" id="PIRSF001619">
    <property type="entry name" value="Biotin_synth"/>
    <property type="match status" value="1"/>
</dbReference>
<evidence type="ECO:0000256" key="9">
    <source>
        <dbReference type="ARBA" id="ARBA00022756"/>
    </source>
</evidence>
<dbReference type="AlphaFoldDB" id="A0A3D8IXB2"/>
<feature type="binding site" evidence="13 14">
    <location>
        <position position="62"/>
    </location>
    <ligand>
        <name>[2Fe-2S] cluster</name>
        <dbReference type="ChEBI" id="CHEBI:190135"/>
    </ligand>
</feature>
<dbReference type="InterPro" id="IPR010722">
    <property type="entry name" value="BATS_dom"/>
</dbReference>
<evidence type="ECO:0000256" key="3">
    <source>
        <dbReference type="ARBA" id="ARBA00012236"/>
    </source>
</evidence>
<dbReference type="UniPathway" id="UPA00078">
    <property type="reaction ID" value="UER00162"/>
</dbReference>
<dbReference type="Pfam" id="PF04055">
    <property type="entry name" value="Radical_SAM"/>
    <property type="match status" value="1"/>
</dbReference>
<dbReference type="InterPro" id="IPR006638">
    <property type="entry name" value="Elp3/MiaA/NifB-like_rSAM"/>
</dbReference>
<dbReference type="RefSeq" id="WP_104724647.1">
    <property type="nucleotide sequence ID" value="NZ_LR134518.1"/>
</dbReference>
<comment type="cofactor">
    <cofactor evidence="13 14">
        <name>[4Fe-4S] cluster</name>
        <dbReference type="ChEBI" id="CHEBI:49883"/>
    </cofactor>
    <text evidence="13 14">Binds 1 [4Fe-4S] cluster. The cluster is coordinated with 3 cysteines and an exchangeable S-adenosyl-L-methionine.</text>
</comment>
<dbReference type="Gene3D" id="3.20.20.70">
    <property type="entry name" value="Aldolase class I"/>
    <property type="match status" value="1"/>
</dbReference>
<evidence type="ECO:0000313" key="16">
    <source>
        <dbReference type="EMBL" id="RDU69703.1"/>
    </source>
</evidence>
<keyword evidence="10 13" id="KW-0408">Iron</keyword>
<dbReference type="PANTHER" id="PTHR22976">
    <property type="entry name" value="BIOTIN SYNTHASE"/>
    <property type="match status" value="1"/>
</dbReference>